<dbReference type="Pfam" id="PF00106">
    <property type="entry name" value="adh_short"/>
    <property type="match status" value="1"/>
</dbReference>
<dbReference type="InterPro" id="IPR002347">
    <property type="entry name" value="SDR_fam"/>
</dbReference>
<comment type="caution">
    <text evidence="3">The sequence shown here is derived from an EMBL/GenBank/DDBJ whole genome shotgun (WGS) entry which is preliminary data.</text>
</comment>
<dbReference type="Gene3D" id="3.40.50.720">
    <property type="entry name" value="NAD(P)-binding Rossmann-like Domain"/>
    <property type="match status" value="1"/>
</dbReference>
<proteinExistence type="inferred from homology"/>
<evidence type="ECO:0000313" key="4">
    <source>
        <dbReference type="Proteomes" id="UP000535020"/>
    </source>
</evidence>
<evidence type="ECO:0000313" key="3">
    <source>
        <dbReference type="EMBL" id="NYA69648.1"/>
    </source>
</evidence>
<keyword evidence="4" id="KW-1185">Reference proteome</keyword>
<gene>
    <name evidence="3" type="ORF">HZF10_01855</name>
</gene>
<dbReference type="GO" id="GO:0016491">
    <property type="term" value="F:oxidoreductase activity"/>
    <property type="evidence" value="ECO:0007669"/>
    <property type="project" value="UniProtKB-KW"/>
</dbReference>
<dbReference type="EMBL" id="JACBJI010000001">
    <property type="protein sequence ID" value="NYA69648.1"/>
    <property type="molecule type" value="Genomic_DNA"/>
</dbReference>
<sequence length="231" mass="26088">MKTNKNSILITGGNVGTGLHLTRILSAMGNRVIATGIDKRSLARLEAESPNITVLFCDLSDSREVEALLDKVERCFPEVNVFIHNGGQLYLETENGRVIADPGRIEAAFLSGITISETLVATIKKKRQSAIIDLSLPTLRLLRHEDVDRRVRHVIGSYMNILRHKMQRHPNVDVPRLENLHVDHTCDPTMLAFRITETLFNRKKRGPTDHPLSFSNVPLPLSRHQFPNLFF</sequence>
<dbReference type="PANTHER" id="PTHR44196">
    <property type="entry name" value="DEHYDROGENASE/REDUCTASE SDR FAMILY MEMBER 7B"/>
    <property type="match status" value="1"/>
</dbReference>
<organism evidence="3 4">
    <name type="scientific">Flavobacterium agri</name>
    <dbReference type="NCBI Taxonomy" id="2743471"/>
    <lineage>
        <taxon>Bacteria</taxon>
        <taxon>Pseudomonadati</taxon>
        <taxon>Bacteroidota</taxon>
        <taxon>Flavobacteriia</taxon>
        <taxon>Flavobacteriales</taxon>
        <taxon>Flavobacteriaceae</taxon>
        <taxon>Flavobacterium</taxon>
    </lineage>
</organism>
<evidence type="ECO:0000256" key="2">
    <source>
        <dbReference type="ARBA" id="ARBA00023002"/>
    </source>
</evidence>
<comment type="similarity">
    <text evidence="1">Belongs to the short-chain dehydrogenases/reductases (SDR) family.</text>
</comment>
<dbReference type="AlphaFoldDB" id="A0A7Y9C5R4"/>
<dbReference type="InterPro" id="IPR036291">
    <property type="entry name" value="NAD(P)-bd_dom_sf"/>
</dbReference>
<dbReference type="SUPFAM" id="SSF51735">
    <property type="entry name" value="NAD(P)-binding Rossmann-fold domains"/>
    <property type="match status" value="1"/>
</dbReference>
<name>A0A7Y9C5R4_9FLAO</name>
<dbReference type="GO" id="GO:0016020">
    <property type="term" value="C:membrane"/>
    <property type="evidence" value="ECO:0007669"/>
    <property type="project" value="TreeGrafter"/>
</dbReference>
<dbReference type="PANTHER" id="PTHR44196:SF1">
    <property type="entry name" value="DEHYDROGENASE_REDUCTASE SDR FAMILY MEMBER 7B"/>
    <property type="match status" value="1"/>
</dbReference>
<dbReference type="Proteomes" id="UP000535020">
    <property type="component" value="Unassembled WGS sequence"/>
</dbReference>
<accession>A0A7Y9C5R4</accession>
<protein>
    <submittedName>
        <fullName evidence="3">SDR family NAD(P)-dependent oxidoreductase</fullName>
    </submittedName>
</protein>
<dbReference type="RefSeq" id="WP_176004472.1">
    <property type="nucleotide sequence ID" value="NZ_JABWMI010000003.1"/>
</dbReference>
<keyword evidence="2" id="KW-0560">Oxidoreductase</keyword>
<reference evidence="3 4" key="1">
    <citation type="submission" date="2020-07" db="EMBL/GenBank/DDBJ databases">
        <authorList>
            <person name="Sun Q."/>
        </authorList>
    </citation>
    <scope>NUCLEOTIDE SEQUENCE [LARGE SCALE GENOMIC DNA]</scope>
    <source>
        <strain evidence="3 4">MAH-1</strain>
    </source>
</reference>
<evidence type="ECO:0000256" key="1">
    <source>
        <dbReference type="ARBA" id="ARBA00006484"/>
    </source>
</evidence>